<evidence type="ECO:0000256" key="1">
    <source>
        <dbReference type="SAM" id="MobiDB-lite"/>
    </source>
</evidence>
<feature type="compositionally biased region" description="Basic and acidic residues" evidence="1">
    <location>
        <begin position="69"/>
        <end position="84"/>
    </location>
</feature>
<proteinExistence type="predicted"/>
<reference evidence="3" key="1">
    <citation type="journal article" date="2015" name="Nat. Genet.">
        <title>The genome and transcriptome of the zoonotic hookworm Ancylostoma ceylanicum identify infection-specific gene families.</title>
        <authorList>
            <person name="Schwarz E.M."/>
            <person name="Hu Y."/>
            <person name="Antoshechkin I."/>
            <person name="Miller M.M."/>
            <person name="Sternberg P.W."/>
            <person name="Aroian R.V."/>
        </authorList>
    </citation>
    <scope>NUCLEOTIDE SEQUENCE</scope>
    <source>
        <strain evidence="3">HY135</strain>
    </source>
</reference>
<protein>
    <submittedName>
        <fullName evidence="2">Uncharacterized protein</fullName>
    </submittedName>
</protein>
<gene>
    <name evidence="2" type="primary">Acey_s0003.g1324</name>
    <name evidence="2" type="ORF">Y032_0003g1324</name>
</gene>
<keyword evidence="3" id="KW-1185">Reference proteome</keyword>
<sequence>MELFFLPKHQPSQKNQVLQLSRKTEKMRTSEPTDGGKLANNPELREEIARLEERNSMNGNSTMDNEMAISEKDNQEKNAEEGVL</sequence>
<organism evidence="2 3">
    <name type="scientific">Ancylostoma ceylanicum</name>
    <dbReference type="NCBI Taxonomy" id="53326"/>
    <lineage>
        <taxon>Eukaryota</taxon>
        <taxon>Metazoa</taxon>
        <taxon>Ecdysozoa</taxon>
        <taxon>Nematoda</taxon>
        <taxon>Chromadorea</taxon>
        <taxon>Rhabditida</taxon>
        <taxon>Rhabditina</taxon>
        <taxon>Rhabditomorpha</taxon>
        <taxon>Strongyloidea</taxon>
        <taxon>Ancylostomatidae</taxon>
        <taxon>Ancylostomatinae</taxon>
        <taxon>Ancylostoma</taxon>
    </lineage>
</organism>
<dbReference type="EMBL" id="JARK01001339">
    <property type="protein sequence ID" value="EYC31951.1"/>
    <property type="molecule type" value="Genomic_DNA"/>
</dbReference>
<comment type="caution">
    <text evidence="2">The sequence shown here is derived from an EMBL/GenBank/DDBJ whole genome shotgun (WGS) entry which is preliminary data.</text>
</comment>
<feature type="region of interest" description="Disordered" evidence="1">
    <location>
        <begin position="1"/>
        <end position="84"/>
    </location>
</feature>
<feature type="compositionally biased region" description="Polar residues" evidence="1">
    <location>
        <begin position="10"/>
        <end position="21"/>
    </location>
</feature>
<accession>A0A016VX99</accession>
<name>A0A016VX99_9BILA</name>
<feature type="compositionally biased region" description="Basic and acidic residues" evidence="1">
    <location>
        <begin position="22"/>
        <end position="31"/>
    </location>
</feature>
<feature type="compositionally biased region" description="Basic and acidic residues" evidence="1">
    <location>
        <begin position="43"/>
        <end position="55"/>
    </location>
</feature>
<evidence type="ECO:0000313" key="3">
    <source>
        <dbReference type="Proteomes" id="UP000024635"/>
    </source>
</evidence>
<dbReference type="Proteomes" id="UP000024635">
    <property type="component" value="Unassembled WGS sequence"/>
</dbReference>
<dbReference type="AlphaFoldDB" id="A0A016VX99"/>
<evidence type="ECO:0000313" key="2">
    <source>
        <dbReference type="EMBL" id="EYC31951.1"/>
    </source>
</evidence>